<evidence type="ECO:0000256" key="1">
    <source>
        <dbReference type="SAM" id="MobiDB-lite"/>
    </source>
</evidence>
<sequence length="1090" mass="123645">MEETAAYNAKIATKMARWMNDAAVDAVVEESALERTDDGSLVDQFADYQRLVDKQLVALALSGRVSPDALGQDSWSPSLRVDVLSRVVEHCVVEADETGVGWLLKQPKRIEMLRPIIASGMLRQRLDDPLPTTDLFGKMLRNLLGFNGRIKVINRSHDELLALMEAMEATRPLHLPQPDWTQIRLQIGLANFLTDQRALLANGFVGRQPELDTLRAFVNDTSPSLSWPWKGLVLTGLGGSGKSTLLARFSEEVVAQQLATLVVFDFDRPGLNPDDRLWLESEMARQVGYQYPAINETLRNKRSLSRQQKVETGNGYEKSSAESESHNRSLGLLGPIRDALLATNPTPRPILLVLDTFEEVEQQDLTEKLVSWLYNVGDLLSAFPIRLIFSGRLFDGALQKVLRFADGRHLDLGELAGNETRILLKRLGVNEALIRRVAKSTLIPHRPLELKLLAKMLAEKGDATLDEIEDELRNGGEAAKSMFMGLVYRRVLLRINDNTARKLAYPGLVLRYVTTDLILHVLAPVLDLTLTEDQAQMALDTLAKHSWICYRGTNGEVWHRKDLRRSMLSAMRAQEPELANRISEAAFAYFSQLRDSKKKLEKEDRSLLAERIHQRTLWLYNVTVPGPMEAEQLYHRLLWLQQPDEGAGYDLPTLKNTAEYIGADAQDLPKAAAILLQYAQKGRVKADEVEFLPAEYFQKAYQKTGERLVENREFGKAFRLYRRSEKIRQSRHVQVEEIHQTWELDTLFAVAQWEDLSLLIQSEANYPEADKLSVIPRRVCLMSLIDHDWAQQNSPINLSSVLADGPMLAAYKESKTAQFYNKNVLIYLLLQRFSAQANADDDKLILLWVRSLKHKTALLESAHFQRKLLYLELWQPNQPLTLTLAPSLLKIDPAWLEALVTQPFMRDQLGQDGRDLRQMLLDARALLTRKTVRRTLDALDVLYKNKIAGKVRRIERNPAEFGVDLVRWFRGPDSEFRDPVRFALLDAFRTRDDYQQLAGLLASVLTLPFTDLEPEAFAEAMVPDPEHFLEPYIEIVDRTWALGPLLTAAVATRPGAAPLARVKAAYDRWDAAVLAAFEQYDARNPTKHSP</sequence>
<organism evidence="2 3">
    <name type="scientific">Fibrella rubiginis</name>
    <dbReference type="NCBI Taxonomy" id="2817060"/>
    <lineage>
        <taxon>Bacteria</taxon>
        <taxon>Pseudomonadati</taxon>
        <taxon>Bacteroidota</taxon>
        <taxon>Cytophagia</taxon>
        <taxon>Cytophagales</taxon>
        <taxon>Spirosomataceae</taxon>
        <taxon>Fibrella</taxon>
    </lineage>
</organism>
<keyword evidence="2" id="KW-0547">Nucleotide-binding</keyword>
<proteinExistence type="predicted"/>
<dbReference type="EMBL" id="JAFMYV010000002">
    <property type="protein sequence ID" value="MBO0935993.1"/>
    <property type="molecule type" value="Genomic_DNA"/>
</dbReference>
<protein>
    <submittedName>
        <fullName evidence="2">ATP-binding protein</fullName>
    </submittedName>
</protein>
<evidence type="ECO:0000313" key="3">
    <source>
        <dbReference type="Proteomes" id="UP000664034"/>
    </source>
</evidence>
<accession>A0A939K3U5</accession>
<dbReference type="InterPro" id="IPR027417">
    <property type="entry name" value="P-loop_NTPase"/>
</dbReference>
<dbReference type="AlphaFoldDB" id="A0A939K3U5"/>
<comment type="caution">
    <text evidence="2">The sequence shown here is derived from an EMBL/GenBank/DDBJ whole genome shotgun (WGS) entry which is preliminary data.</text>
</comment>
<dbReference type="Proteomes" id="UP000664034">
    <property type="component" value="Unassembled WGS sequence"/>
</dbReference>
<dbReference type="GO" id="GO:0005524">
    <property type="term" value="F:ATP binding"/>
    <property type="evidence" value="ECO:0007669"/>
    <property type="project" value="UniProtKB-KW"/>
</dbReference>
<dbReference type="Gene3D" id="3.40.50.300">
    <property type="entry name" value="P-loop containing nucleotide triphosphate hydrolases"/>
    <property type="match status" value="1"/>
</dbReference>
<evidence type="ECO:0000313" key="2">
    <source>
        <dbReference type="EMBL" id="MBO0935993.1"/>
    </source>
</evidence>
<feature type="region of interest" description="Disordered" evidence="1">
    <location>
        <begin position="302"/>
        <end position="326"/>
    </location>
</feature>
<name>A0A939K3U5_9BACT</name>
<gene>
    <name evidence="2" type="ORF">J2I47_05490</name>
</gene>
<dbReference type="RefSeq" id="WP_207363541.1">
    <property type="nucleotide sequence ID" value="NZ_JAFMYV010000002.1"/>
</dbReference>
<keyword evidence="2" id="KW-0067">ATP-binding</keyword>
<keyword evidence="3" id="KW-1185">Reference proteome</keyword>
<reference evidence="2" key="1">
    <citation type="submission" date="2021-03" db="EMBL/GenBank/DDBJ databases">
        <title>Fibrella sp. HMF5335 genome sequencing and assembly.</title>
        <authorList>
            <person name="Kang H."/>
            <person name="Kim H."/>
            <person name="Bae S."/>
            <person name="Joh K."/>
        </authorList>
    </citation>
    <scope>NUCLEOTIDE SEQUENCE</scope>
    <source>
        <strain evidence="2">HMF5335</strain>
    </source>
</reference>
<dbReference type="SUPFAM" id="SSF52540">
    <property type="entry name" value="P-loop containing nucleoside triphosphate hydrolases"/>
    <property type="match status" value="1"/>
</dbReference>